<dbReference type="Proteomes" id="UP000326396">
    <property type="component" value="Linkage Group LG4"/>
</dbReference>
<dbReference type="InterPro" id="IPR041577">
    <property type="entry name" value="RT_RNaseH_2"/>
</dbReference>
<comment type="caution">
    <text evidence="2">The sequence shown here is derived from an EMBL/GenBank/DDBJ whole genome shotgun (WGS) entry which is preliminary data.</text>
</comment>
<feature type="domain" description="Reverse transcriptase/retrotransposon-derived protein RNase H-like" evidence="1">
    <location>
        <begin position="113"/>
        <end position="193"/>
    </location>
</feature>
<dbReference type="SUPFAM" id="SSF56672">
    <property type="entry name" value="DNA/RNA polymerases"/>
    <property type="match status" value="1"/>
</dbReference>
<sequence>MCVDYRALNKITVADKYPIPNIDELLDELYGAKVFSTLDLRSAQSEFSRSCYYRRREVEGDKIIDVQEWPIPVNVKQVRGFLGLTGYYRRFVRNCGIIARPLTSLTKKDGFLWSTDALCAFQALKSALTTAPVLRLPDFSQQFVVEYDASSIGVGAILSQQEHPIAYFSKGFSSTTEFKSTYDRELLALVLARRTTTEQQRLLLKLMPYDFSIVHKAGKENKAQTLCGSLHALTAPVCVDVDEICQALPTDPYASTVLQKLSTQPLEMVDYNLFGKKYTRKVKGAADDGRSEMEAHAELEILFKNRLDPLGQQLVAAANNSTRKKKKDQKLINQVDSTAIFHWSNMCDQEGINNRFPWRINPTRATEEVNNRWLGFPLSRLGNQDRTLDLKMEQQEVVVLLVVDKQGVRIKEVFGTSIEYSKDETFKIYPKPKIMEYTYEFTDGAFVNQIRNCDAKDSDESQVTTGPSEIVLQILSDRTPIFDELVLVGLHSTPHFTSSNLCFLRSLSTSRTNTYPSSVEFIGDYRHFQP</sequence>
<dbReference type="AlphaFoldDB" id="A0A5N6N1G9"/>
<dbReference type="Pfam" id="PF17919">
    <property type="entry name" value="RT_RNaseH_2"/>
    <property type="match status" value="1"/>
</dbReference>
<evidence type="ECO:0000259" key="1">
    <source>
        <dbReference type="Pfam" id="PF17919"/>
    </source>
</evidence>
<protein>
    <recommendedName>
        <fullName evidence="1">Reverse transcriptase/retrotransposon-derived protein RNase H-like domain-containing protein</fullName>
    </recommendedName>
</protein>
<dbReference type="PANTHER" id="PTHR34072:SF55">
    <property type="entry name" value="DNA_RNA POLYMERASES SUPERFAMILY PROTEIN"/>
    <property type="match status" value="1"/>
</dbReference>
<dbReference type="Gene3D" id="3.30.70.270">
    <property type="match status" value="2"/>
</dbReference>
<organism evidence="2 3">
    <name type="scientific">Mikania micrantha</name>
    <name type="common">bitter vine</name>
    <dbReference type="NCBI Taxonomy" id="192012"/>
    <lineage>
        <taxon>Eukaryota</taxon>
        <taxon>Viridiplantae</taxon>
        <taxon>Streptophyta</taxon>
        <taxon>Embryophyta</taxon>
        <taxon>Tracheophyta</taxon>
        <taxon>Spermatophyta</taxon>
        <taxon>Magnoliopsida</taxon>
        <taxon>eudicotyledons</taxon>
        <taxon>Gunneridae</taxon>
        <taxon>Pentapetalae</taxon>
        <taxon>asterids</taxon>
        <taxon>campanulids</taxon>
        <taxon>Asterales</taxon>
        <taxon>Asteraceae</taxon>
        <taxon>Asteroideae</taxon>
        <taxon>Heliantheae alliance</taxon>
        <taxon>Eupatorieae</taxon>
        <taxon>Mikania</taxon>
    </lineage>
</organism>
<reference evidence="2 3" key="1">
    <citation type="submission" date="2019-05" db="EMBL/GenBank/DDBJ databases">
        <title>Mikania micrantha, genome provides insights into the molecular mechanism of rapid growth.</title>
        <authorList>
            <person name="Liu B."/>
        </authorList>
    </citation>
    <scope>NUCLEOTIDE SEQUENCE [LARGE SCALE GENOMIC DNA]</scope>
    <source>
        <strain evidence="2">NLD-2019</strain>
        <tissue evidence="2">Leaf</tissue>
    </source>
</reference>
<dbReference type="PANTHER" id="PTHR34072">
    <property type="entry name" value="ENZYMATIC POLYPROTEIN-RELATED"/>
    <property type="match status" value="1"/>
</dbReference>
<dbReference type="InterPro" id="IPR043128">
    <property type="entry name" value="Rev_trsase/Diguanyl_cyclase"/>
</dbReference>
<dbReference type="InterPro" id="IPR043502">
    <property type="entry name" value="DNA/RNA_pol_sf"/>
</dbReference>
<dbReference type="FunFam" id="3.30.70.270:FF:000020">
    <property type="entry name" value="Transposon Tf2-6 polyprotein-like Protein"/>
    <property type="match status" value="1"/>
</dbReference>
<evidence type="ECO:0000313" key="3">
    <source>
        <dbReference type="Proteomes" id="UP000326396"/>
    </source>
</evidence>
<dbReference type="Gene3D" id="3.10.10.10">
    <property type="entry name" value="HIV Type 1 Reverse Transcriptase, subunit A, domain 1"/>
    <property type="match status" value="1"/>
</dbReference>
<dbReference type="EMBL" id="SZYD01000014">
    <property type="protein sequence ID" value="KAD4180130.1"/>
    <property type="molecule type" value="Genomic_DNA"/>
</dbReference>
<gene>
    <name evidence="2" type="ORF">E3N88_28721</name>
</gene>
<proteinExistence type="predicted"/>
<accession>A0A5N6N1G9</accession>
<evidence type="ECO:0000313" key="2">
    <source>
        <dbReference type="EMBL" id="KAD4180130.1"/>
    </source>
</evidence>
<dbReference type="OrthoDB" id="1909920at2759"/>
<name>A0A5N6N1G9_9ASTR</name>
<keyword evidence="3" id="KW-1185">Reference proteome</keyword>